<proteinExistence type="predicted"/>
<comment type="caution">
    <text evidence="1">The sequence shown here is derived from an EMBL/GenBank/DDBJ whole genome shotgun (WGS) entry which is preliminary data.</text>
</comment>
<dbReference type="SUPFAM" id="SSF53098">
    <property type="entry name" value="Ribonuclease H-like"/>
    <property type="match status" value="1"/>
</dbReference>
<dbReference type="AlphaFoldDB" id="A0AAW2JK26"/>
<dbReference type="InterPro" id="IPR036397">
    <property type="entry name" value="RNaseH_sf"/>
</dbReference>
<name>A0AAW2JK26_9LAMI</name>
<sequence length="271" mass="29667">MISRVFSAAFSALTNGESLTFAGDDDGFTTWTRSFFGGGFVVGFGIMGITRGDDAKICNKRLPTFQAFLGSQMVLNSVQPVISVVAVGGGWQAPVAYINLERGPAICMYFSVPLLPNFQLNLKLFDPKTKNLGTRPPRWTYFLEFLVVDTPSAYNAILGRPILNAFQAVISTYDMKIKFPTIGGFGIAGYFRSIGALMEEAPKMEKWLIHVDGTSTTQGNGADLVITSPYGKDLEFVVKFGFKASNNKVEYEALVTGMRMAHEVRARHLVA</sequence>
<dbReference type="GO" id="GO:0003676">
    <property type="term" value="F:nucleic acid binding"/>
    <property type="evidence" value="ECO:0007669"/>
    <property type="project" value="InterPro"/>
</dbReference>
<dbReference type="EMBL" id="JACGWK010000765">
    <property type="protein sequence ID" value="KAL0295006.1"/>
    <property type="molecule type" value="Genomic_DNA"/>
</dbReference>
<dbReference type="PANTHER" id="PTHR48475:SF1">
    <property type="entry name" value="RNASE H TYPE-1 DOMAIN-CONTAINING PROTEIN"/>
    <property type="match status" value="1"/>
</dbReference>
<reference evidence="1" key="2">
    <citation type="journal article" date="2024" name="Plant">
        <title>Genomic evolution and insights into agronomic trait innovations of Sesamum species.</title>
        <authorList>
            <person name="Miao H."/>
            <person name="Wang L."/>
            <person name="Qu L."/>
            <person name="Liu H."/>
            <person name="Sun Y."/>
            <person name="Le M."/>
            <person name="Wang Q."/>
            <person name="Wei S."/>
            <person name="Zheng Y."/>
            <person name="Lin W."/>
            <person name="Duan Y."/>
            <person name="Cao H."/>
            <person name="Xiong S."/>
            <person name="Wang X."/>
            <person name="Wei L."/>
            <person name="Li C."/>
            <person name="Ma Q."/>
            <person name="Ju M."/>
            <person name="Zhao R."/>
            <person name="Li G."/>
            <person name="Mu C."/>
            <person name="Tian Q."/>
            <person name="Mei H."/>
            <person name="Zhang T."/>
            <person name="Gao T."/>
            <person name="Zhang H."/>
        </authorList>
    </citation>
    <scope>NUCLEOTIDE SEQUENCE</scope>
    <source>
        <strain evidence="1">G01</strain>
    </source>
</reference>
<organism evidence="1">
    <name type="scientific">Sesamum angustifolium</name>
    <dbReference type="NCBI Taxonomy" id="2727405"/>
    <lineage>
        <taxon>Eukaryota</taxon>
        <taxon>Viridiplantae</taxon>
        <taxon>Streptophyta</taxon>
        <taxon>Embryophyta</taxon>
        <taxon>Tracheophyta</taxon>
        <taxon>Spermatophyta</taxon>
        <taxon>Magnoliopsida</taxon>
        <taxon>eudicotyledons</taxon>
        <taxon>Gunneridae</taxon>
        <taxon>Pentapetalae</taxon>
        <taxon>asterids</taxon>
        <taxon>lamiids</taxon>
        <taxon>Lamiales</taxon>
        <taxon>Pedaliaceae</taxon>
        <taxon>Sesamum</taxon>
    </lineage>
</organism>
<accession>A0AAW2JK26</accession>
<dbReference type="Gene3D" id="3.30.420.10">
    <property type="entry name" value="Ribonuclease H-like superfamily/Ribonuclease H"/>
    <property type="match status" value="1"/>
</dbReference>
<gene>
    <name evidence="1" type="ORF">Sangu_3206200</name>
</gene>
<evidence type="ECO:0000313" key="1">
    <source>
        <dbReference type="EMBL" id="KAL0295006.1"/>
    </source>
</evidence>
<dbReference type="InterPro" id="IPR012337">
    <property type="entry name" value="RNaseH-like_sf"/>
</dbReference>
<reference evidence="1" key="1">
    <citation type="submission" date="2020-06" db="EMBL/GenBank/DDBJ databases">
        <authorList>
            <person name="Li T."/>
            <person name="Hu X."/>
            <person name="Zhang T."/>
            <person name="Song X."/>
            <person name="Zhang H."/>
            <person name="Dai N."/>
            <person name="Sheng W."/>
            <person name="Hou X."/>
            <person name="Wei L."/>
        </authorList>
    </citation>
    <scope>NUCLEOTIDE SEQUENCE</scope>
    <source>
        <strain evidence="1">G01</strain>
        <tissue evidence="1">Leaf</tissue>
    </source>
</reference>
<protein>
    <submittedName>
        <fullName evidence="1">Protein DETOXIFICATION 34</fullName>
    </submittedName>
</protein>
<dbReference type="PANTHER" id="PTHR48475">
    <property type="entry name" value="RIBONUCLEASE H"/>
    <property type="match status" value="1"/>
</dbReference>